<evidence type="ECO:0000256" key="3">
    <source>
        <dbReference type="ARBA" id="ARBA00024378"/>
    </source>
</evidence>
<comment type="function">
    <text evidence="4">May be involved in cooperative interactions with calmodulins or calmodulin-like proteins. Recruits calmodulin proteins to microtubules, thus being a potential scaffold in cellular signaling and trafficking. May associate with nucleic acids and regulate gene expression at the transcriptional or post-transcriptional level.</text>
</comment>
<dbReference type="Proteomes" id="UP001346149">
    <property type="component" value="Unassembled WGS sequence"/>
</dbReference>
<dbReference type="GO" id="GO:0005516">
    <property type="term" value="F:calmodulin binding"/>
    <property type="evidence" value="ECO:0007669"/>
    <property type="project" value="UniProtKB-KW"/>
</dbReference>
<evidence type="ECO:0000313" key="8">
    <source>
        <dbReference type="Proteomes" id="UP001346149"/>
    </source>
</evidence>
<dbReference type="InterPro" id="IPR000048">
    <property type="entry name" value="IQ_motif_EF-hand-BS"/>
</dbReference>
<reference evidence="7 8" key="1">
    <citation type="journal article" date="2023" name="Hortic Res">
        <title>Pangenome of water caltrop reveals structural variations and asymmetric subgenome divergence after allopolyploidization.</title>
        <authorList>
            <person name="Zhang X."/>
            <person name="Chen Y."/>
            <person name="Wang L."/>
            <person name="Yuan Y."/>
            <person name="Fang M."/>
            <person name="Shi L."/>
            <person name="Lu R."/>
            <person name="Comes H.P."/>
            <person name="Ma Y."/>
            <person name="Chen Y."/>
            <person name="Huang G."/>
            <person name="Zhou Y."/>
            <person name="Zheng Z."/>
            <person name="Qiu Y."/>
        </authorList>
    </citation>
    <scope>NUCLEOTIDE SEQUENCE [LARGE SCALE GENOMIC DNA]</scope>
    <source>
        <strain evidence="7">F231</strain>
    </source>
</reference>
<keyword evidence="8" id="KW-1185">Reference proteome</keyword>
<dbReference type="SMART" id="SM00015">
    <property type="entry name" value="IQ"/>
    <property type="match status" value="2"/>
</dbReference>
<evidence type="ECO:0000256" key="4">
    <source>
        <dbReference type="ARBA" id="ARBA00045534"/>
    </source>
</evidence>
<dbReference type="Pfam" id="PF13178">
    <property type="entry name" value="DUF4005"/>
    <property type="match status" value="1"/>
</dbReference>
<name>A0AAN7R7S5_TRANT</name>
<evidence type="ECO:0000313" key="7">
    <source>
        <dbReference type="EMBL" id="KAK4791315.1"/>
    </source>
</evidence>
<proteinExistence type="inferred from homology"/>
<protein>
    <recommendedName>
        <fullName evidence="6">DUF4005 domain-containing protein</fullName>
    </recommendedName>
</protein>
<evidence type="ECO:0000256" key="1">
    <source>
        <dbReference type="ARBA" id="ARBA00022860"/>
    </source>
</evidence>
<organism evidence="7 8">
    <name type="scientific">Trapa natans</name>
    <name type="common">Water chestnut</name>
    <dbReference type="NCBI Taxonomy" id="22666"/>
    <lineage>
        <taxon>Eukaryota</taxon>
        <taxon>Viridiplantae</taxon>
        <taxon>Streptophyta</taxon>
        <taxon>Embryophyta</taxon>
        <taxon>Tracheophyta</taxon>
        <taxon>Spermatophyta</taxon>
        <taxon>Magnoliopsida</taxon>
        <taxon>eudicotyledons</taxon>
        <taxon>Gunneridae</taxon>
        <taxon>Pentapetalae</taxon>
        <taxon>rosids</taxon>
        <taxon>malvids</taxon>
        <taxon>Myrtales</taxon>
        <taxon>Lythraceae</taxon>
        <taxon>Trapa</taxon>
    </lineage>
</organism>
<dbReference type="PROSITE" id="PS50096">
    <property type="entry name" value="IQ"/>
    <property type="match status" value="2"/>
</dbReference>
<dbReference type="PANTHER" id="PTHR32295">
    <property type="entry name" value="IQ-DOMAIN 5-RELATED"/>
    <property type="match status" value="1"/>
</dbReference>
<dbReference type="CDD" id="cd23767">
    <property type="entry name" value="IQCD"/>
    <property type="match status" value="1"/>
</dbReference>
<dbReference type="InterPro" id="IPR027417">
    <property type="entry name" value="P-loop_NTPase"/>
</dbReference>
<gene>
    <name evidence="7" type="ORF">SAY86_031728</name>
</gene>
<dbReference type="EMBL" id="JAXQNO010000009">
    <property type="protein sequence ID" value="KAK4791315.1"/>
    <property type="molecule type" value="Genomic_DNA"/>
</dbReference>
<comment type="caution">
    <text evidence="7">The sequence shown here is derived from an EMBL/GenBank/DDBJ whole genome shotgun (WGS) entry which is preliminary data.</text>
</comment>
<dbReference type="InterPro" id="IPR025064">
    <property type="entry name" value="DUF4005"/>
</dbReference>
<feature type="region of interest" description="Disordered" evidence="5">
    <location>
        <begin position="237"/>
        <end position="310"/>
    </location>
</feature>
<dbReference type="AlphaFoldDB" id="A0AAN7R7S5"/>
<comment type="subunit">
    <text evidence="3">Binds to multiple calmodulin (CaM) in the presence of Ca(2+) and CaM-like proteins.</text>
</comment>
<dbReference type="Pfam" id="PF00612">
    <property type="entry name" value="IQ"/>
    <property type="match status" value="2"/>
</dbReference>
<feature type="region of interest" description="Disordered" evidence="5">
    <location>
        <begin position="354"/>
        <end position="373"/>
    </location>
</feature>
<sequence length="529" mass="58712">MGRTPGKWFKNLLRKKSSKSTLLKERDVVNSADRGENLISSNVLLSEIANPVLTSLPAAETNANIEINQENVVAGKVLDNVSTPLLRNAGDEQAVSMSFLEDSMNIRLQEAATKAQAAFRGYLARRSFRTLKGIVRLQAFIRGHLVRRQAVATLFCLRSIIKLQILARDRKVPELSAQRIHIEEMWKNAFIHKLFVPSPSVMPLHLQYIAEDPNSEKEWLERWTISRFWVPVSQQKKTSRMRSPVKQHAAEIDQGRSKRSVSSNPENRPGRTSVQSEKLKRGTQKKAGKVVDLVEQSSQAETGKSKLNGRKTNSLVMGVYDEVEIHSRKSRQSLGKAPGASASDTVEKGICNSDEALNGMDMNSVTPKTTSKPSAVFDADDKLYEKSIIHLNNSESNGNAEKVLISKDDNVSYGCKKSSQRRASFPVKFEQQEKGIHSTNKVPSYMSPTESVKAKLKAQVSPISPQDDVGTDGFSRRHSLPSSTNGKVTSFSPRVHVLVESSGKVALKNGHSLKSSRECGEVIKAEWKR</sequence>
<feature type="compositionally biased region" description="Polar residues" evidence="5">
    <location>
        <begin position="361"/>
        <end position="373"/>
    </location>
</feature>
<evidence type="ECO:0000259" key="6">
    <source>
        <dbReference type="Pfam" id="PF13178"/>
    </source>
</evidence>
<evidence type="ECO:0000256" key="2">
    <source>
        <dbReference type="ARBA" id="ARBA00024341"/>
    </source>
</evidence>
<feature type="compositionally biased region" description="Polar residues" evidence="5">
    <location>
        <begin position="260"/>
        <end position="276"/>
    </location>
</feature>
<feature type="domain" description="DUF4005" evidence="6">
    <location>
        <begin position="435"/>
        <end position="505"/>
    </location>
</feature>
<keyword evidence="1" id="KW-0112">Calmodulin-binding</keyword>
<comment type="similarity">
    <text evidence="2">Belongs to the IQD family.</text>
</comment>
<dbReference type="Gene3D" id="1.20.5.190">
    <property type="match status" value="1"/>
</dbReference>
<dbReference type="PANTHER" id="PTHR32295:SF281">
    <property type="entry name" value="PROTEIN IQ-DOMAIN 31"/>
    <property type="match status" value="1"/>
</dbReference>
<feature type="region of interest" description="Disordered" evidence="5">
    <location>
        <begin position="458"/>
        <end position="488"/>
    </location>
</feature>
<dbReference type="SUPFAM" id="SSF52540">
    <property type="entry name" value="P-loop containing nucleoside triphosphate hydrolases"/>
    <property type="match status" value="1"/>
</dbReference>
<evidence type="ECO:0000256" key="5">
    <source>
        <dbReference type="SAM" id="MobiDB-lite"/>
    </source>
</evidence>
<accession>A0AAN7R7S5</accession>